<feature type="domain" description="YknX-like C-terminal permuted SH3-like" evidence="5">
    <location>
        <begin position="287"/>
        <end position="353"/>
    </location>
</feature>
<sequence>MKKRLLIILCMTFLVVSGCENKKATVEEVIRPVKTVKVGESRSGRQWSFSGTAEDALESELSFRVSGRIVSFPGDQIGRKFKTGEIIAKLDPSDYELEVHQIEAQLEQVRANYTFAKADVKRVTQLYERKVTSKSELDQAVADFKSKEAQLHATAKMLDIARKKTGYTTLQAPFDGWVSKVNVNIHQNVQSGQSIIIFNAGRQMKMNISLPDTLISQISEGEEVDVTFDALPGETLKGIVMEVGIGATQRASFPVKVYLNNSRKLLRSGMSGNVNFASRTEELHIFVPASAIVGDPDGSKYVWVVEDGNVVKSRKVEIGALSSLGVMIKDGLKKGETVVTRGVHSLKEGMKVKTVGGIS</sequence>
<evidence type="ECO:0000259" key="3">
    <source>
        <dbReference type="Pfam" id="PF25917"/>
    </source>
</evidence>
<comment type="similarity">
    <text evidence="1">Belongs to the membrane fusion protein (MFP) (TC 8.A.1) family.</text>
</comment>
<proteinExistence type="inferred from homology"/>
<feature type="domain" description="Multidrug resistance protein MdtA-like barrel-sandwich hybrid" evidence="3">
    <location>
        <begin position="62"/>
        <end position="194"/>
    </location>
</feature>
<dbReference type="RefSeq" id="WP_085104441.1">
    <property type="nucleotide sequence ID" value="NZ_FWZU01000007.1"/>
</dbReference>
<dbReference type="GO" id="GO:0015562">
    <property type="term" value="F:efflux transmembrane transporter activity"/>
    <property type="evidence" value="ECO:0007669"/>
    <property type="project" value="TreeGrafter"/>
</dbReference>
<protein>
    <submittedName>
        <fullName evidence="6">RND family efflux transporter, MFP subunit</fullName>
    </submittedName>
</protein>
<dbReference type="AlphaFoldDB" id="A0A1X7EWY6"/>
<dbReference type="SUPFAM" id="SSF111369">
    <property type="entry name" value="HlyD-like secretion proteins"/>
    <property type="match status" value="1"/>
</dbReference>
<evidence type="ECO:0000259" key="4">
    <source>
        <dbReference type="Pfam" id="PF25954"/>
    </source>
</evidence>
<dbReference type="InterPro" id="IPR058624">
    <property type="entry name" value="MdtA-like_HH"/>
</dbReference>
<feature type="domain" description="CusB-like beta-barrel" evidence="4">
    <location>
        <begin position="207"/>
        <end position="279"/>
    </location>
</feature>
<dbReference type="OrthoDB" id="9801814at2"/>
<dbReference type="PANTHER" id="PTHR30469:SF20">
    <property type="entry name" value="EFFLUX RND TRANSPORTER PERIPLASMIC ADAPTOR SUBUNIT"/>
    <property type="match status" value="1"/>
</dbReference>
<dbReference type="PROSITE" id="PS51257">
    <property type="entry name" value="PROKAR_LIPOPROTEIN"/>
    <property type="match status" value="1"/>
</dbReference>
<evidence type="ECO:0000313" key="7">
    <source>
        <dbReference type="Proteomes" id="UP000192906"/>
    </source>
</evidence>
<evidence type="ECO:0000259" key="5">
    <source>
        <dbReference type="Pfam" id="PF25989"/>
    </source>
</evidence>
<dbReference type="NCBIfam" id="TIGR01730">
    <property type="entry name" value="RND_mfp"/>
    <property type="match status" value="1"/>
</dbReference>
<dbReference type="Pfam" id="PF25917">
    <property type="entry name" value="BSH_RND"/>
    <property type="match status" value="1"/>
</dbReference>
<dbReference type="InterPro" id="IPR058625">
    <property type="entry name" value="MdtA-like_BSH"/>
</dbReference>
<evidence type="ECO:0000259" key="2">
    <source>
        <dbReference type="Pfam" id="PF25876"/>
    </source>
</evidence>
<evidence type="ECO:0000313" key="6">
    <source>
        <dbReference type="EMBL" id="SMF41401.1"/>
    </source>
</evidence>
<dbReference type="Pfam" id="PF25989">
    <property type="entry name" value="YknX_C"/>
    <property type="match status" value="1"/>
</dbReference>
<dbReference type="Proteomes" id="UP000192906">
    <property type="component" value="Unassembled WGS sequence"/>
</dbReference>
<name>A0A1X7EWY6_9BACT</name>
<dbReference type="InterPro" id="IPR006143">
    <property type="entry name" value="RND_pump_MFP"/>
</dbReference>
<dbReference type="Gene3D" id="1.10.287.470">
    <property type="entry name" value="Helix hairpin bin"/>
    <property type="match status" value="1"/>
</dbReference>
<dbReference type="Gene3D" id="2.40.30.170">
    <property type="match status" value="1"/>
</dbReference>
<evidence type="ECO:0000256" key="1">
    <source>
        <dbReference type="ARBA" id="ARBA00009477"/>
    </source>
</evidence>
<dbReference type="STRING" id="1519643.SAMN06295933_3410"/>
<dbReference type="PANTHER" id="PTHR30469">
    <property type="entry name" value="MULTIDRUG RESISTANCE PROTEIN MDTA"/>
    <property type="match status" value="1"/>
</dbReference>
<keyword evidence="7" id="KW-1185">Reference proteome</keyword>
<dbReference type="EMBL" id="FWZU01000007">
    <property type="protein sequence ID" value="SMF41401.1"/>
    <property type="molecule type" value="Genomic_DNA"/>
</dbReference>
<dbReference type="Gene3D" id="2.40.420.20">
    <property type="match status" value="1"/>
</dbReference>
<organism evidence="6 7">
    <name type="scientific">Desulfovibrio gilichinskyi</name>
    <dbReference type="NCBI Taxonomy" id="1519643"/>
    <lineage>
        <taxon>Bacteria</taxon>
        <taxon>Pseudomonadati</taxon>
        <taxon>Thermodesulfobacteriota</taxon>
        <taxon>Desulfovibrionia</taxon>
        <taxon>Desulfovibrionales</taxon>
        <taxon>Desulfovibrionaceae</taxon>
        <taxon>Desulfovibrio</taxon>
    </lineage>
</organism>
<dbReference type="Pfam" id="PF25954">
    <property type="entry name" value="Beta-barrel_RND_2"/>
    <property type="match status" value="1"/>
</dbReference>
<gene>
    <name evidence="6" type="ORF">SAMN06295933_3410</name>
</gene>
<accession>A0A1X7EWY6</accession>
<reference evidence="7" key="1">
    <citation type="submission" date="2017-04" db="EMBL/GenBank/DDBJ databases">
        <authorList>
            <person name="Varghese N."/>
            <person name="Submissions S."/>
        </authorList>
    </citation>
    <scope>NUCLEOTIDE SEQUENCE [LARGE SCALE GENOMIC DNA]</scope>
    <source>
        <strain evidence="7">K3S</strain>
    </source>
</reference>
<dbReference type="GO" id="GO:1990281">
    <property type="term" value="C:efflux pump complex"/>
    <property type="evidence" value="ECO:0007669"/>
    <property type="project" value="TreeGrafter"/>
</dbReference>
<dbReference type="Pfam" id="PF25876">
    <property type="entry name" value="HH_MFP_RND"/>
    <property type="match status" value="1"/>
</dbReference>
<feature type="domain" description="Multidrug resistance protein MdtA-like alpha-helical hairpin" evidence="2">
    <location>
        <begin position="100"/>
        <end position="164"/>
    </location>
</feature>
<dbReference type="Gene3D" id="2.40.50.100">
    <property type="match status" value="1"/>
</dbReference>
<dbReference type="InterPro" id="IPR058792">
    <property type="entry name" value="Beta-barrel_RND_2"/>
</dbReference>
<dbReference type="InterPro" id="IPR058637">
    <property type="entry name" value="YknX-like_C"/>
</dbReference>